<sequence>MAPYTFSLFAPYNKNCALRLKNANTRMFNIDILMDKNEETGYFYKTIDLADGKYHYQFKILTKSWFENSPAAAQATLGNENEDVSDSNSTPQKKHKKEIETSATYTDIIYVFVDPYATEVDEQGTDDAHKSVGVLNINNGQKIIDNYEWKYQNHTELPANDELIIYEIHVSDFLGTFKDIIKKIDYFKKLGINAIQLMPVNQFGGTHSWGYNTRYNFAIEHLYGTTYQFKEMIDTLHGQGIRVFIDGVYNHTECSSPLTQIDHDYWFHHEPKEKQWSWGPEWNYDLYDEKFNVWPARKFVSEAIRYNTKEFHIDGLRFDSARQIRHFEFLKHVVKECEEICLRPFYSMAEYLPDNPDITIEQGGPCDAVWHDSFYWVLKNALLTDNINIELQNLKSVIDCRKQGYKTGKNVINYISNHDHNRLFVELKKEKKLSNEKAFHLLRLAITVLITSMGNILIWMGEEFGEEKEKIIGEAKLQWELIETEKYEFNQQMFNYWCNMFRLRHEHKLCLKSDNLDFFFEDRIVQVFAYHRYDNAKTDHIIVIINWARQNLKSYQIKDIPMKGQWNEWSTTNLFNVNDDNILTIDLESQQGKIFILNKQ</sequence>
<dbReference type="InterPro" id="IPR017853">
    <property type="entry name" value="GH"/>
</dbReference>
<dbReference type="Proteomes" id="UP000663877">
    <property type="component" value="Unassembled WGS sequence"/>
</dbReference>
<dbReference type="GO" id="GO:0005975">
    <property type="term" value="P:carbohydrate metabolic process"/>
    <property type="evidence" value="ECO:0007669"/>
    <property type="project" value="InterPro"/>
</dbReference>
<proteinExistence type="predicted"/>
<dbReference type="Pfam" id="PF00128">
    <property type="entry name" value="Alpha-amylase"/>
    <property type="match status" value="1"/>
</dbReference>
<gene>
    <name evidence="3" type="ORF">BJG266_LOCUS2337</name>
    <name evidence="4" type="ORF">QVE165_LOCUS7444</name>
</gene>
<accession>A0A813P3A1</accession>
<organism evidence="3 6">
    <name type="scientific">Adineta steineri</name>
    <dbReference type="NCBI Taxonomy" id="433720"/>
    <lineage>
        <taxon>Eukaryota</taxon>
        <taxon>Metazoa</taxon>
        <taxon>Spiralia</taxon>
        <taxon>Gnathifera</taxon>
        <taxon>Rotifera</taxon>
        <taxon>Eurotatoria</taxon>
        <taxon>Bdelloidea</taxon>
        <taxon>Adinetida</taxon>
        <taxon>Adinetidae</taxon>
        <taxon>Adineta</taxon>
    </lineage>
</organism>
<evidence type="ECO:0000259" key="2">
    <source>
        <dbReference type="SMART" id="SM00642"/>
    </source>
</evidence>
<dbReference type="Gene3D" id="3.20.20.80">
    <property type="entry name" value="Glycosidases"/>
    <property type="match status" value="1"/>
</dbReference>
<comment type="caution">
    <text evidence="3">The sequence shown here is derived from an EMBL/GenBank/DDBJ whole genome shotgun (WGS) entry which is preliminary data.</text>
</comment>
<evidence type="ECO:0000313" key="5">
    <source>
        <dbReference type="Proteomes" id="UP000663832"/>
    </source>
</evidence>
<dbReference type="PANTHER" id="PTHR43002">
    <property type="entry name" value="GLYCOGEN DEBRANCHING ENZYME"/>
    <property type="match status" value="1"/>
</dbReference>
<protein>
    <recommendedName>
        <fullName evidence="2">Glycosyl hydrolase family 13 catalytic domain-containing protein</fullName>
    </recommendedName>
</protein>
<dbReference type="SUPFAM" id="SSF51445">
    <property type="entry name" value="(Trans)glycosidases"/>
    <property type="match status" value="1"/>
</dbReference>
<dbReference type="Proteomes" id="UP000663832">
    <property type="component" value="Unassembled WGS sequence"/>
</dbReference>
<dbReference type="InterPro" id="IPR006047">
    <property type="entry name" value="GH13_cat_dom"/>
</dbReference>
<evidence type="ECO:0000313" key="6">
    <source>
        <dbReference type="Proteomes" id="UP000663877"/>
    </source>
</evidence>
<feature type="domain" description="Glycosyl hydrolase family 13 catalytic" evidence="2">
    <location>
        <begin position="141"/>
        <end position="478"/>
    </location>
</feature>
<evidence type="ECO:0000256" key="1">
    <source>
        <dbReference type="SAM" id="MobiDB-lite"/>
    </source>
</evidence>
<reference evidence="3" key="1">
    <citation type="submission" date="2021-02" db="EMBL/GenBank/DDBJ databases">
        <authorList>
            <person name="Nowell W R."/>
        </authorList>
    </citation>
    <scope>NUCLEOTIDE SEQUENCE</scope>
</reference>
<dbReference type="EMBL" id="CAJNOM010000032">
    <property type="protein sequence ID" value="CAF0862460.1"/>
    <property type="molecule type" value="Genomic_DNA"/>
</dbReference>
<dbReference type="EMBL" id="CAJNOI010000005">
    <property type="protein sequence ID" value="CAF0749177.1"/>
    <property type="molecule type" value="Genomic_DNA"/>
</dbReference>
<dbReference type="SMART" id="SM00642">
    <property type="entry name" value="Aamy"/>
    <property type="match status" value="1"/>
</dbReference>
<dbReference type="OrthoDB" id="1740265at2759"/>
<dbReference type="AlphaFoldDB" id="A0A813P3A1"/>
<evidence type="ECO:0000313" key="3">
    <source>
        <dbReference type="EMBL" id="CAF0749177.1"/>
    </source>
</evidence>
<name>A0A813P3A1_9BILA</name>
<evidence type="ECO:0000313" key="4">
    <source>
        <dbReference type="EMBL" id="CAF0862460.1"/>
    </source>
</evidence>
<keyword evidence="5" id="KW-1185">Reference proteome</keyword>
<feature type="region of interest" description="Disordered" evidence="1">
    <location>
        <begin position="76"/>
        <end position="99"/>
    </location>
</feature>